<dbReference type="AlphaFoldDB" id="A0A1G8A4D1"/>
<proteinExistence type="predicted"/>
<evidence type="ECO:0000313" key="2">
    <source>
        <dbReference type="EMBL" id="SDH15778.1"/>
    </source>
</evidence>
<dbReference type="OrthoDB" id="6194834at2"/>
<organism evidence="2 3">
    <name type="scientific">Aneurinibacillus thermoaerophilus</name>
    <dbReference type="NCBI Taxonomy" id="143495"/>
    <lineage>
        <taxon>Bacteria</taxon>
        <taxon>Bacillati</taxon>
        <taxon>Bacillota</taxon>
        <taxon>Bacilli</taxon>
        <taxon>Bacillales</taxon>
        <taxon>Paenibacillaceae</taxon>
        <taxon>Aneurinibacillus group</taxon>
        <taxon>Aneurinibacillus</taxon>
    </lineage>
</organism>
<keyword evidence="4" id="KW-1185">Reference proteome</keyword>
<evidence type="ECO:0000313" key="1">
    <source>
        <dbReference type="EMBL" id="QYY43298.1"/>
    </source>
</evidence>
<dbReference type="Proteomes" id="UP000826616">
    <property type="component" value="Chromosome"/>
</dbReference>
<reference evidence="1 4" key="2">
    <citation type="submission" date="2021-08" db="EMBL/GenBank/DDBJ databases">
        <title>Complete genome sequence of the strain Aneurinibacillus thermoaerophilus CCM 8960.</title>
        <authorList>
            <person name="Musilova J."/>
            <person name="Kourilova X."/>
            <person name="Pernicova I."/>
            <person name="Bezdicek M."/>
            <person name="Lengerova M."/>
            <person name="Obruca S."/>
            <person name="Sedlar K."/>
        </authorList>
    </citation>
    <scope>NUCLEOTIDE SEQUENCE [LARGE SCALE GENOMIC DNA]</scope>
    <source>
        <strain evidence="1 4">CCM 8960</strain>
    </source>
</reference>
<protein>
    <submittedName>
        <fullName evidence="2">Uncharacterized protein</fullName>
    </submittedName>
</protein>
<dbReference type="EMBL" id="CP080764">
    <property type="protein sequence ID" value="QYY43298.1"/>
    <property type="molecule type" value="Genomic_DNA"/>
</dbReference>
<evidence type="ECO:0000313" key="4">
    <source>
        <dbReference type="Proteomes" id="UP000826616"/>
    </source>
</evidence>
<dbReference type="Proteomes" id="UP000198956">
    <property type="component" value="Unassembled WGS sequence"/>
</dbReference>
<dbReference type="GeneID" id="97140356"/>
<dbReference type="RefSeq" id="WP_057899845.1">
    <property type="nucleotide sequence ID" value="NZ_CP080764.1"/>
</dbReference>
<name>A0A1G8A4D1_ANETH</name>
<evidence type="ECO:0000313" key="3">
    <source>
        <dbReference type="Proteomes" id="UP000198956"/>
    </source>
</evidence>
<gene>
    <name evidence="1" type="ORF">K3F53_03160</name>
    <name evidence="2" type="ORF">SAMN04489735_10142</name>
</gene>
<sequence>MRKYLLIVLFLLLSVFLTRFVLNREYYPPLPISSINKREAVSRLEHSSETIVKIAEEDGYEWYITRMEQGRGYKNVTRMVSKNGWTLKNRDGNGFFFMKKDRTIIVTTQMWTGNYILCKIPNEWRSK</sequence>
<dbReference type="EMBL" id="FNDE01000014">
    <property type="protein sequence ID" value="SDH15778.1"/>
    <property type="molecule type" value="Genomic_DNA"/>
</dbReference>
<accession>A0A1G8A4D1</accession>
<reference evidence="2 3" key="1">
    <citation type="submission" date="2016-10" db="EMBL/GenBank/DDBJ databases">
        <authorList>
            <person name="de Groot N.N."/>
        </authorList>
    </citation>
    <scope>NUCLEOTIDE SEQUENCE [LARGE SCALE GENOMIC DNA]</scope>
    <source>
        <strain evidence="2 3">L 420-91</strain>
    </source>
</reference>